<proteinExistence type="predicted"/>
<dbReference type="PRINTS" id="PR00625">
    <property type="entry name" value="JDOMAIN"/>
</dbReference>
<evidence type="ECO:0000256" key="1">
    <source>
        <dbReference type="ARBA" id="ARBA00022705"/>
    </source>
</evidence>
<dbReference type="Proteomes" id="UP000095492">
    <property type="component" value="Unassembled WGS sequence"/>
</dbReference>
<evidence type="ECO:0000256" key="3">
    <source>
        <dbReference type="SAM" id="Phobius"/>
    </source>
</evidence>
<dbReference type="EMBL" id="CYYA01000010">
    <property type="protein sequence ID" value="CUN06192.1"/>
    <property type="molecule type" value="Genomic_DNA"/>
</dbReference>
<dbReference type="OrthoDB" id="9816462at2"/>
<dbReference type="RefSeq" id="WP_055290303.1">
    <property type="nucleotide sequence ID" value="NZ_CP173382.1"/>
</dbReference>
<evidence type="ECO:0000313" key="6">
    <source>
        <dbReference type="Proteomes" id="UP000095492"/>
    </source>
</evidence>
<reference evidence="5 6" key="1">
    <citation type="submission" date="2015-09" db="EMBL/GenBank/DDBJ databases">
        <authorList>
            <consortium name="Pathogen Informatics"/>
        </authorList>
    </citation>
    <scope>NUCLEOTIDE SEQUENCE [LARGE SCALE GENOMIC DNA]</scope>
    <source>
        <strain evidence="5 6">2789STDY5608891</strain>
    </source>
</reference>
<dbReference type="PROSITE" id="PS50076">
    <property type="entry name" value="DNAJ_2"/>
    <property type="match status" value="1"/>
</dbReference>
<feature type="transmembrane region" description="Helical" evidence="3">
    <location>
        <begin position="277"/>
        <end position="295"/>
    </location>
</feature>
<keyword evidence="1" id="KW-0235">DNA replication</keyword>
<dbReference type="GeneID" id="97391814"/>
<feature type="transmembrane region" description="Helical" evidence="3">
    <location>
        <begin position="247"/>
        <end position="265"/>
    </location>
</feature>
<sequence>MDKAQAYAVLRIEPGCTQEEIKEAYAALSRQYHPEEYPEEFQQIHDAYRMLRRQEQRQHTIHPVTVTGTKEADSQSADINALEETELQPVEVNVTEEADPETSSGVSAEQELEEQTENPEQSEAVPQYDFDEVIEEEQREEEQKQIYFIQKALIEMEMLLKPQYCNKVKLFQEYFRKAEYQEILKQPVYMGMFAELLENSRLKPVIYDHIIDYYRFRGLNPEDMYEGAAKLYRVLDEKRGMKKKKTGTLQTVILVGAVAGVRAGTRSVSSDSGAGKLFGFLAVLVIVIALMFLLYRQLYKNHSGLFAQAITAVLLTVSQFIVLMGDFYAPLMGTDAGTGLAVILFLLGGVWIIGVGIAAVVKKLLFLKK</sequence>
<keyword evidence="3" id="KW-0472">Membrane</keyword>
<dbReference type="AlphaFoldDB" id="A0A173TTB5"/>
<evidence type="ECO:0000313" key="5">
    <source>
        <dbReference type="EMBL" id="CUN06192.1"/>
    </source>
</evidence>
<accession>A0A173TTB5</accession>
<dbReference type="Gene3D" id="1.10.287.110">
    <property type="entry name" value="DnaJ domain"/>
    <property type="match status" value="1"/>
</dbReference>
<feature type="transmembrane region" description="Helical" evidence="3">
    <location>
        <begin position="340"/>
        <end position="361"/>
    </location>
</feature>
<feature type="domain" description="J" evidence="4">
    <location>
        <begin position="5"/>
        <end position="56"/>
    </location>
</feature>
<keyword evidence="3" id="KW-1133">Transmembrane helix</keyword>
<dbReference type="SUPFAM" id="SSF46565">
    <property type="entry name" value="Chaperone J-domain"/>
    <property type="match status" value="1"/>
</dbReference>
<evidence type="ECO:0000256" key="2">
    <source>
        <dbReference type="SAM" id="MobiDB-lite"/>
    </source>
</evidence>
<gene>
    <name evidence="5" type="ORF">ERS852448_01687</name>
</gene>
<protein>
    <submittedName>
        <fullName evidence="5">Chaperone protein DnaJ</fullName>
    </submittedName>
</protein>
<dbReference type="InterPro" id="IPR036869">
    <property type="entry name" value="J_dom_sf"/>
</dbReference>
<dbReference type="CDD" id="cd06257">
    <property type="entry name" value="DnaJ"/>
    <property type="match status" value="1"/>
</dbReference>
<dbReference type="STRING" id="39490.ERS852448_01687"/>
<organism evidence="5 6">
    <name type="scientific">Eubacterium ramulus</name>
    <dbReference type="NCBI Taxonomy" id="39490"/>
    <lineage>
        <taxon>Bacteria</taxon>
        <taxon>Bacillati</taxon>
        <taxon>Bacillota</taxon>
        <taxon>Clostridia</taxon>
        <taxon>Eubacteriales</taxon>
        <taxon>Eubacteriaceae</taxon>
        <taxon>Eubacterium</taxon>
    </lineage>
</organism>
<evidence type="ECO:0000259" key="4">
    <source>
        <dbReference type="PROSITE" id="PS50076"/>
    </source>
</evidence>
<name>A0A173TTB5_EUBRA</name>
<dbReference type="Pfam" id="PF00226">
    <property type="entry name" value="DnaJ"/>
    <property type="match status" value="1"/>
</dbReference>
<feature type="transmembrane region" description="Helical" evidence="3">
    <location>
        <begin position="307"/>
        <end position="328"/>
    </location>
</feature>
<dbReference type="InterPro" id="IPR001623">
    <property type="entry name" value="DnaJ_domain"/>
</dbReference>
<dbReference type="SMART" id="SM00271">
    <property type="entry name" value="DnaJ"/>
    <property type="match status" value="1"/>
</dbReference>
<dbReference type="GO" id="GO:0006260">
    <property type="term" value="P:DNA replication"/>
    <property type="evidence" value="ECO:0007669"/>
    <property type="project" value="UniProtKB-KW"/>
</dbReference>
<keyword evidence="3" id="KW-0812">Transmembrane</keyword>
<feature type="region of interest" description="Disordered" evidence="2">
    <location>
        <begin position="84"/>
        <end position="127"/>
    </location>
</feature>